<dbReference type="InterPro" id="IPR011698">
    <property type="entry name" value="GATase_3"/>
</dbReference>
<dbReference type="AlphaFoldDB" id="A0A1R4HG87"/>
<sequence length="425" mass="46054">MKTALLAGTHSGCGKTTLTLALLQYFRNDQHNIVSFKSGPDFLDPLWHQAVTGKPSYNLDTRMMGATACRAQLHQQAQYAEIALIEGVMGLFDGYAGVGGAGSSVDLARVLECPVILVVDAGGMSGTIAAIATGFYQLAEQRNVRISGIIANRVGGEYHAGLLRQALAEYHLPPLVAWMERSDTVLTERHLGLTMPDETLLPDFTSALHVDHDLLLQAFAEISPTTQTTPHAPKLQGKTIAIAKDNACCFIYPANLDWLSSHGATLVFFSPVAGEPVPENTDGVWLPGGYPELHAQQLSESNSWASLHAFADAGKPILAECGGAMLLGKTLVDVEGKHWPMAGIFPYSSVMQPRLVALGHREETSGVTGHEFHYSKREHDEGLTPAFDVAQGDKGVRYNNVRASYVHWYFATERHQASMWFTAGS</sequence>
<dbReference type="PANTHER" id="PTHR43873:SF1">
    <property type="entry name" value="COBYRINATE A,C-DIAMIDE SYNTHASE"/>
    <property type="match status" value="1"/>
</dbReference>
<evidence type="ECO:0000256" key="1">
    <source>
        <dbReference type="ARBA" id="ARBA00001946"/>
    </source>
</evidence>
<dbReference type="InterPro" id="IPR002586">
    <property type="entry name" value="CobQ/CobB/MinD/ParA_Nub-bd_dom"/>
</dbReference>
<dbReference type="RefSeq" id="WP_087144699.1">
    <property type="nucleotide sequence ID" value="NZ_FUKI01000144.1"/>
</dbReference>
<dbReference type="NCBIfam" id="NF002204">
    <property type="entry name" value="PRK01077.1"/>
    <property type="match status" value="1"/>
</dbReference>
<protein>
    <submittedName>
        <fullName evidence="12">Cobyrinic acid A,C-diamide synthase CobB</fullName>
    </submittedName>
</protein>
<evidence type="ECO:0000256" key="8">
    <source>
        <dbReference type="ARBA" id="ARBA00022842"/>
    </source>
</evidence>
<dbReference type="OrthoDB" id="9764035at2"/>
<evidence type="ECO:0000256" key="4">
    <source>
        <dbReference type="ARBA" id="ARBA00022573"/>
    </source>
</evidence>
<dbReference type="SUPFAM" id="SSF52317">
    <property type="entry name" value="Class I glutamine amidotransferase-like"/>
    <property type="match status" value="1"/>
</dbReference>
<keyword evidence="13" id="KW-1185">Reference proteome</keyword>
<evidence type="ECO:0000313" key="13">
    <source>
        <dbReference type="Proteomes" id="UP000195667"/>
    </source>
</evidence>
<dbReference type="GO" id="GO:0042242">
    <property type="term" value="F:cobyrinic acid a,c-diamide synthase activity"/>
    <property type="evidence" value="ECO:0007669"/>
    <property type="project" value="InterPro"/>
</dbReference>
<dbReference type="Gene3D" id="3.40.50.300">
    <property type="entry name" value="P-loop containing nucleotide triphosphate hydrolases"/>
    <property type="match status" value="1"/>
</dbReference>
<feature type="domain" description="CobQ/CobB/MinD/ParA nucleotide binding" evidence="10">
    <location>
        <begin position="6"/>
        <end position="182"/>
    </location>
</feature>
<dbReference type="InterPro" id="IPR004484">
    <property type="entry name" value="CbiA/CobB_synth"/>
</dbReference>
<dbReference type="InterPro" id="IPR029062">
    <property type="entry name" value="Class_I_gatase-like"/>
</dbReference>
<dbReference type="GO" id="GO:0005524">
    <property type="term" value="F:ATP binding"/>
    <property type="evidence" value="ECO:0007669"/>
    <property type="project" value="UniProtKB-KW"/>
</dbReference>
<dbReference type="Gene3D" id="3.40.50.880">
    <property type="match status" value="1"/>
</dbReference>
<dbReference type="Pfam" id="PF07685">
    <property type="entry name" value="GATase_3"/>
    <property type="match status" value="1"/>
</dbReference>
<keyword evidence="7" id="KW-0067">ATP-binding</keyword>
<keyword evidence="5" id="KW-0436">Ligase</keyword>
<evidence type="ECO:0000256" key="2">
    <source>
        <dbReference type="ARBA" id="ARBA00004953"/>
    </source>
</evidence>
<dbReference type="SUPFAM" id="SSF52540">
    <property type="entry name" value="P-loop containing nucleoside triphosphate hydrolases"/>
    <property type="match status" value="1"/>
</dbReference>
<reference evidence="13" key="1">
    <citation type="submission" date="2017-02" db="EMBL/GenBank/DDBJ databases">
        <authorList>
            <person name="Daims H."/>
        </authorList>
    </citation>
    <scope>NUCLEOTIDE SEQUENCE [LARGE SCALE GENOMIC DNA]</scope>
</reference>
<keyword evidence="4" id="KW-0169">Cobalamin biosynthesis</keyword>
<name>A0A1R4HG87_9GAMM</name>
<evidence type="ECO:0000256" key="5">
    <source>
        <dbReference type="ARBA" id="ARBA00022598"/>
    </source>
</evidence>
<dbReference type="InterPro" id="IPR027417">
    <property type="entry name" value="P-loop_NTPase"/>
</dbReference>
<proteinExistence type="inferred from homology"/>
<keyword evidence="6" id="KW-0547">Nucleotide-binding</keyword>
<comment type="pathway">
    <text evidence="2">Cofactor biosynthesis; adenosylcobalamin biosynthesis.</text>
</comment>
<evidence type="ECO:0000256" key="7">
    <source>
        <dbReference type="ARBA" id="ARBA00022840"/>
    </source>
</evidence>
<dbReference type="PROSITE" id="PS51274">
    <property type="entry name" value="GATASE_COBBQ"/>
    <property type="match status" value="1"/>
</dbReference>
<evidence type="ECO:0000313" key="12">
    <source>
        <dbReference type="EMBL" id="SJM95227.1"/>
    </source>
</evidence>
<feature type="domain" description="CobB/CobQ-like glutamine amidotransferase" evidence="11">
    <location>
        <begin position="239"/>
        <end position="413"/>
    </location>
</feature>
<dbReference type="GO" id="GO:0009236">
    <property type="term" value="P:cobalamin biosynthetic process"/>
    <property type="evidence" value="ECO:0007669"/>
    <property type="project" value="UniProtKB-KW"/>
</dbReference>
<organism evidence="12 13">
    <name type="scientific">Crenothrix polyspora</name>
    <dbReference type="NCBI Taxonomy" id="360316"/>
    <lineage>
        <taxon>Bacteria</taxon>
        <taxon>Pseudomonadati</taxon>
        <taxon>Pseudomonadota</taxon>
        <taxon>Gammaproteobacteria</taxon>
        <taxon>Methylococcales</taxon>
        <taxon>Crenotrichaceae</taxon>
        <taxon>Crenothrix</taxon>
    </lineage>
</organism>
<keyword evidence="9" id="KW-0315">Glutamine amidotransferase</keyword>
<gene>
    <name evidence="12" type="primary">cobB</name>
    <name evidence="12" type="ORF">CRENPOLYSF1_660026</name>
</gene>
<evidence type="ECO:0000259" key="11">
    <source>
        <dbReference type="Pfam" id="PF07685"/>
    </source>
</evidence>
<dbReference type="PANTHER" id="PTHR43873">
    <property type="entry name" value="COBYRINATE A,C-DIAMIDE SYNTHASE"/>
    <property type="match status" value="1"/>
</dbReference>
<comment type="similarity">
    <text evidence="3">Belongs to the CobB/CobQ family. CobQ subfamily.</text>
</comment>
<keyword evidence="8" id="KW-0460">Magnesium</keyword>
<comment type="cofactor">
    <cofactor evidence="1">
        <name>Mg(2+)</name>
        <dbReference type="ChEBI" id="CHEBI:18420"/>
    </cofactor>
</comment>
<dbReference type="NCBIfam" id="TIGR00379">
    <property type="entry name" value="cobB"/>
    <property type="match status" value="1"/>
</dbReference>
<evidence type="ECO:0000259" key="10">
    <source>
        <dbReference type="Pfam" id="PF01656"/>
    </source>
</evidence>
<evidence type="ECO:0000256" key="9">
    <source>
        <dbReference type="ARBA" id="ARBA00022962"/>
    </source>
</evidence>
<dbReference type="Proteomes" id="UP000195667">
    <property type="component" value="Unassembled WGS sequence"/>
</dbReference>
<evidence type="ECO:0000256" key="6">
    <source>
        <dbReference type="ARBA" id="ARBA00022741"/>
    </source>
</evidence>
<dbReference type="EMBL" id="FUKI01000144">
    <property type="protein sequence ID" value="SJM95227.1"/>
    <property type="molecule type" value="Genomic_DNA"/>
</dbReference>
<evidence type="ECO:0000256" key="3">
    <source>
        <dbReference type="ARBA" id="ARBA00006205"/>
    </source>
</evidence>
<dbReference type="Pfam" id="PF01656">
    <property type="entry name" value="CbiA"/>
    <property type="match status" value="1"/>
</dbReference>
<accession>A0A1R4HG87</accession>